<name>A0A918ISZ3_9RHOB</name>
<gene>
    <name evidence="2" type="ORF">GCM10011452_18980</name>
</gene>
<reference evidence="2" key="2">
    <citation type="submission" date="2020-09" db="EMBL/GenBank/DDBJ databases">
        <authorList>
            <person name="Sun Q."/>
            <person name="Kim S."/>
        </authorList>
    </citation>
    <scope>NUCLEOTIDE SEQUENCE</scope>
    <source>
        <strain evidence="2">KCTC 23714</strain>
    </source>
</reference>
<evidence type="ECO:0000256" key="1">
    <source>
        <dbReference type="SAM" id="SignalP"/>
    </source>
</evidence>
<keyword evidence="1" id="KW-0732">Signal</keyword>
<feature type="chain" id="PRO_5038093431" evidence="1">
    <location>
        <begin position="19"/>
        <end position="58"/>
    </location>
</feature>
<comment type="caution">
    <text evidence="2">The sequence shown here is derived from an EMBL/GenBank/DDBJ whole genome shotgun (WGS) entry which is preliminary data.</text>
</comment>
<dbReference type="EMBL" id="BMYQ01000004">
    <property type="protein sequence ID" value="GGW30495.1"/>
    <property type="molecule type" value="Genomic_DNA"/>
</dbReference>
<evidence type="ECO:0000313" key="3">
    <source>
        <dbReference type="Proteomes" id="UP000628984"/>
    </source>
</evidence>
<sequence length="58" mass="5835">MRRLFLVSALLLPMAAAAQGIVFGLPTLTYPAPADPVPVGQACTQPNALATVCTAPAG</sequence>
<protein>
    <submittedName>
        <fullName evidence="2">Uncharacterized protein</fullName>
    </submittedName>
</protein>
<dbReference type="Proteomes" id="UP000628984">
    <property type="component" value="Unassembled WGS sequence"/>
</dbReference>
<keyword evidence="3" id="KW-1185">Reference proteome</keyword>
<evidence type="ECO:0000313" key="2">
    <source>
        <dbReference type="EMBL" id="GGW30495.1"/>
    </source>
</evidence>
<proteinExistence type="predicted"/>
<organism evidence="2 3">
    <name type="scientific">Gemmobacter lanyuensis</name>
    <dbReference type="NCBI Taxonomy" id="1054497"/>
    <lineage>
        <taxon>Bacteria</taxon>
        <taxon>Pseudomonadati</taxon>
        <taxon>Pseudomonadota</taxon>
        <taxon>Alphaproteobacteria</taxon>
        <taxon>Rhodobacterales</taxon>
        <taxon>Paracoccaceae</taxon>
        <taxon>Gemmobacter</taxon>
    </lineage>
</organism>
<accession>A0A918ISZ3</accession>
<reference evidence="2" key="1">
    <citation type="journal article" date="2014" name="Int. J. Syst. Evol. Microbiol.">
        <title>Complete genome sequence of Corynebacterium casei LMG S-19264T (=DSM 44701T), isolated from a smear-ripened cheese.</title>
        <authorList>
            <consortium name="US DOE Joint Genome Institute (JGI-PGF)"/>
            <person name="Walter F."/>
            <person name="Albersmeier A."/>
            <person name="Kalinowski J."/>
            <person name="Ruckert C."/>
        </authorList>
    </citation>
    <scope>NUCLEOTIDE SEQUENCE</scope>
    <source>
        <strain evidence="2">KCTC 23714</strain>
    </source>
</reference>
<dbReference type="AlphaFoldDB" id="A0A918ISZ3"/>
<feature type="signal peptide" evidence="1">
    <location>
        <begin position="1"/>
        <end position="18"/>
    </location>
</feature>
<dbReference type="RefSeq" id="WP_189633607.1">
    <property type="nucleotide sequence ID" value="NZ_BMYQ01000004.1"/>
</dbReference>